<dbReference type="SUPFAM" id="SSF144091">
    <property type="entry name" value="Rhomboid-like"/>
    <property type="match status" value="1"/>
</dbReference>
<dbReference type="PANTHER" id="PTHR43066">
    <property type="entry name" value="RHOMBOID-RELATED PROTEIN"/>
    <property type="match status" value="1"/>
</dbReference>
<keyword evidence="10" id="KW-0378">Hydrolase</keyword>
<dbReference type="PANTHER" id="PTHR43066:SF26">
    <property type="entry name" value="RHOMBOID PROTEASE GLPG"/>
    <property type="match status" value="1"/>
</dbReference>
<evidence type="ECO:0000313" key="11">
    <source>
        <dbReference type="Proteomes" id="UP000244441"/>
    </source>
</evidence>
<evidence type="ECO:0000259" key="8">
    <source>
        <dbReference type="Pfam" id="PF01694"/>
    </source>
</evidence>
<feature type="transmembrane region" description="Helical" evidence="7">
    <location>
        <begin position="207"/>
        <end position="227"/>
    </location>
</feature>
<dbReference type="InterPro" id="IPR035952">
    <property type="entry name" value="Rhomboid-like_sf"/>
</dbReference>
<evidence type="ECO:0000256" key="4">
    <source>
        <dbReference type="ARBA" id="ARBA00022692"/>
    </source>
</evidence>
<evidence type="ECO:0000256" key="7">
    <source>
        <dbReference type="SAM" id="Phobius"/>
    </source>
</evidence>
<feature type="domain" description="Peptidase S54 GlpG peptidase N-terminal" evidence="9">
    <location>
        <begin position="35"/>
        <end position="113"/>
    </location>
</feature>
<dbReference type="GO" id="GO:0006508">
    <property type="term" value="P:proteolysis"/>
    <property type="evidence" value="ECO:0007669"/>
    <property type="project" value="UniProtKB-KW"/>
</dbReference>
<dbReference type="AlphaFoldDB" id="A0A2S0VWR8"/>
<feature type="transmembrane region" description="Helical" evidence="7">
    <location>
        <begin position="173"/>
        <end position="195"/>
    </location>
</feature>
<dbReference type="InterPro" id="IPR022764">
    <property type="entry name" value="Peptidase_S54_rhomboid_dom"/>
</dbReference>
<dbReference type="KEGG" id="cate:C2869_20675"/>
<dbReference type="Pfam" id="PF12122">
    <property type="entry name" value="Rhomboid_N"/>
    <property type="match status" value="1"/>
</dbReference>
<evidence type="ECO:0000256" key="1">
    <source>
        <dbReference type="ARBA" id="ARBA00004141"/>
    </source>
</evidence>
<dbReference type="InterPro" id="IPR038236">
    <property type="entry name" value="GlpG_N_sf"/>
</dbReference>
<evidence type="ECO:0000256" key="2">
    <source>
        <dbReference type="ARBA" id="ARBA00022475"/>
    </source>
</evidence>
<feature type="transmembrane region" description="Helical" evidence="7">
    <location>
        <begin position="128"/>
        <end position="153"/>
    </location>
</feature>
<feature type="domain" description="Peptidase S54 rhomboid" evidence="8">
    <location>
        <begin position="169"/>
        <end position="304"/>
    </location>
</feature>
<reference evidence="10 11" key="1">
    <citation type="submission" date="2018-01" db="EMBL/GenBank/DDBJ databases">
        <title>Genome sequence of a Cantenovulum-like bacteria.</title>
        <authorList>
            <person name="Tan W.R."/>
            <person name="Lau N.-S."/>
            <person name="Go F."/>
            <person name="Amirul A.-A.A."/>
        </authorList>
    </citation>
    <scope>NUCLEOTIDE SEQUENCE [LARGE SCALE GENOMIC DNA]</scope>
    <source>
        <strain evidence="10 11">CCB-QB4</strain>
    </source>
</reference>
<gene>
    <name evidence="10" type="primary">glpG</name>
    <name evidence="10" type="ORF">C2869_20675</name>
</gene>
<evidence type="ECO:0000259" key="9">
    <source>
        <dbReference type="Pfam" id="PF12122"/>
    </source>
</evidence>
<evidence type="ECO:0000313" key="10">
    <source>
        <dbReference type="EMBL" id="AWB68661.1"/>
    </source>
</evidence>
<keyword evidence="6 7" id="KW-0472">Membrane</keyword>
<feature type="transmembrane region" description="Helical" evidence="7">
    <location>
        <begin position="262"/>
        <end position="281"/>
    </location>
</feature>
<feature type="transmembrane region" description="Helical" evidence="7">
    <location>
        <begin position="287"/>
        <end position="307"/>
    </location>
</feature>
<dbReference type="Gene3D" id="3.30.70.2350">
    <property type="match status" value="1"/>
</dbReference>
<dbReference type="GO" id="GO:0016020">
    <property type="term" value="C:membrane"/>
    <property type="evidence" value="ECO:0007669"/>
    <property type="project" value="UniProtKB-SubCell"/>
</dbReference>
<proteinExistence type="predicted"/>
<dbReference type="NCBIfam" id="TIGR04239">
    <property type="entry name" value="rhombo_GlpG"/>
    <property type="match status" value="1"/>
</dbReference>
<keyword evidence="4 7" id="KW-0812">Transmembrane</keyword>
<name>A0A2S0VWR8_9ALTE</name>
<dbReference type="GO" id="GO:0004252">
    <property type="term" value="F:serine-type endopeptidase activity"/>
    <property type="evidence" value="ECO:0007669"/>
    <property type="project" value="InterPro"/>
</dbReference>
<accession>A0A2S0VWR8</accession>
<organism evidence="10 11">
    <name type="scientific">Saccharobesus litoralis</name>
    <dbReference type="NCBI Taxonomy" id="2172099"/>
    <lineage>
        <taxon>Bacteria</taxon>
        <taxon>Pseudomonadati</taxon>
        <taxon>Pseudomonadota</taxon>
        <taxon>Gammaproteobacteria</taxon>
        <taxon>Alteromonadales</taxon>
        <taxon>Alteromonadaceae</taxon>
        <taxon>Saccharobesus</taxon>
    </lineage>
</organism>
<dbReference type="Pfam" id="PF01694">
    <property type="entry name" value="Rhomboid"/>
    <property type="match status" value="1"/>
</dbReference>
<keyword evidence="2" id="KW-1003">Cell membrane</keyword>
<keyword evidence="10" id="KW-0645">Protease</keyword>
<keyword evidence="5 7" id="KW-1133">Transmembrane helix</keyword>
<keyword evidence="3" id="KW-0997">Cell inner membrane</keyword>
<protein>
    <submittedName>
        <fullName evidence="10">Rhomboid family intramembrane serine protease GlpG</fullName>
    </submittedName>
</protein>
<sequence length="314" mass="35101">MSTVWTVALKLGVNHIRLLVQMTNKQQPHSIPAFAVAAFDNKRAALAIADYLSVQGISAETKSQDNETLVIVFNESQVPDARKIVESFIANPNDPKFLNASWQRNQTAAVDYQADNSALVSALKSTGWLTISLLVVIATLHLLMHLGAANTIWQALHFPYQLTQISLIELYRLWTPALLHADAPHLVFNLFWWWWLGKRIEANQSRWRLLNVTLLTGVLAHVCQYWVTGPNFVGLSGVVYGLFAYVWLYGRFSRLSDYQIPNGLAGLMVLWLAIGFSDVLWVSMANWAHLAGLLTGLALAFIDGYSLPKQTKSP</sequence>
<comment type="subcellular location">
    <subcellularLocation>
        <location evidence="1">Membrane</location>
        <topology evidence="1">Multi-pass membrane protein</topology>
    </subcellularLocation>
</comment>
<evidence type="ECO:0000256" key="3">
    <source>
        <dbReference type="ARBA" id="ARBA00022519"/>
    </source>
</evidence>
<evidence type="ECO:0000256" key="5">
    <source>
        <dbReference type="ARBA" id="ARBA00022989"/>
    </source>
</evidence>
<dbReference type="Gene3D" id="1.20.1540.10">
    <property type="entry name" value="Rhomboid-like"/>
    <property type="match status" value="1"/>
</dbReference>
<dbReference type="InterPro" id="IPR023662">
    <property type="entry name" value="Rhomboid_protease_GlpG"/>
</dbReference>
<feature type="transmembrane region" description="Helical" evidence="7">
    <location>
        <begin position="233"/>
        <end position="250"/>
    </location>
</feature>
<dbReference type="Proteomes" id="UP000244441">
    <property type="component" value="Chromosome"/>
</dbReference>
<dbReference type="InterPro" id="IPR022732">
    <property type="entry name" value="Peptidase_S54_GlpG_N"/>
</dbReference>
<keyword evidence="11" id="KW-1185">Reference proteome</keyword>
<dbReference type="EMBL" id="CP026604">
    <property type="protein sequence ID" value="AWB68661.1"/>
    <property type="molecule type" value="Genomic_DNA"/>
</dbReference>
<evidence type="ECO:0000256" key="6">
    <source>
        <dbReference type="ARBA" id="ARBA00023136"/>
    </source>
</evidence>